<organism evidence="4 5">
    <name type="scientific">Falsochrobactrum ovis</name>
    <dbReference type="NCBI Taxonomy" id="1293442"/>
    <lineage>
        <taxon>Bacteria</taxon>
        <taxon>Pseudomonadati</taxon>
        <taxon>Pseudomonadota</taxon>
        <taxon>Alphaproteobacteria</taxon>
        <taxon>Hyphomicrobiales</taxon>
        <taxon>Brucellaceae</taxon>
        <taxon>Falsochrobactrum</taxon>
    </lineage>
</organism>
<dbReference type="RefSeq" id="WP_111575756.1">
    <property type="nucleotide sequence ID" value="NZ_JBHEEY010000006.1"/>
</dbReference>
<dbReference type="Proteomes" id="UP000249453">
    <property type="component" value="Unassembled WGS sequence"/>
</dbReference>
<dbReference type="OrthoDB" id="931854at2"/>
<dbReference type="Pfam" id="PF25837">
    <property type="entry name" value="Apionate_lact_N"/>
    <property type="match status" value="1"/>
</dbReference>
<dbReference type="Pfam" id="PF25838">
    <property type="entry name" value="Apionate_lact_M"/>
    <property type="match status" value="1"/>
</dbReference>
<evidence type="ECO:0000313" key="5">
    <source>
        <dbReference type="Proteomes" id="UP000249453"/>
    </source>
</evidence>
<dbReference type="InterPro" id="IPR058787">
    <property type="entry name" value="ApnL_M"/>
</dbReference>
<feature type="domain" description="D-apionate lactonase TIM barrel" evidence="2">
    <location>
        <begin position="261"/>
        <end position="555"/>
    </location>
</feature>
<gene>
    <name evidence="4" type="ORF">C7374_11019</name>
</gene>
<feature type="domain" description="D-apionate lactonase N-terminal" evidence="1">
    <location>
        <begin position="10"/>
        <end position="236"/>
    </location>
</feature>
<accession>A0A364JTK9</accession>
<name>A0A364JTK9_9HYPH</name>
<dbReference type="InterPro" id="IPR058789">
    <property type="entry name" value="ApnL_C"/>
</dbReference>
<feature type="domain" description="D-apionate lactonase C-terminal" evidence="3">
    <location>
        <begin position="570"/>
        <end position="644"/>
    </location>
</feature>
<evidence type="ECO:0000259" key="2">
    <source>
        <dbReference type="Pfam" id="PF25838"/>
    </source>
</evidence>
<evidence type="ECO:0000259" key="3">
    <source>
        <dbReference type="Pfam" id="PF25839"/>
    </source>
</evidence>
<dbReference type="InterPro" id="IPR058788">
    <property type="entry name" value="ApnL_N"/>
</dbReference>
<dbReference type="AlphaFoldDB" id="A0A364JTK9"/>
<reference evidence="4 5" key="1">
    <citation type="submission" date="2018-06" db="EMBL/GenBank/DDBJ databases">
        <title>Genomic Encyclopedia of Type Strains, Phase IV (KMG-IV): sequencing the most valuable type-strain genomes for metagenomic binning, comparative biology and taxonomic classification.</title>
        <authorList>
            <person name="Goeker M."/>
        </authorList>
    </citation>
    <scope>NUCLEOTIDE SEQUENCE [LARGE SCALE GENOMIC DNA]</scope>
    <source>
        <strain evidence="4 5">DSM 26720</strain>
    </source>
</reference>
<dbReference type="EMBL" id="QLMK01000010">
    <property type="protein sequence ID" value="RAK27300.1"/>
    <property type="molecule type" value="Genomic_DNA"/>
</dbReference>
<comment type="caution">
    <text evidence="4">The sequence shown here is derived from an EMBL/GenBank/DDBJ whole genome shotgun (WGS) entry which is preliminary data.</text>
</comment>
<dbReference type="Pfam" id="PF25839">
    <property type="entry name" value="Apionate_lact_C"/>
    <property type="match status" value="1"/>
</dbReference>
<protein>
    <submittedName>
        <fullName evidence="4">Uncharacterized protein</fullName>
    </submittedName>
</protein>
<sequence>MQENPSRNIRLFGTDQPVTPPLLLKAGALSAELEAGNLRYIRFNGVEVMRAISFIVRDKDWGTYEPDIFDLKVAEDEHGFTIRYQACTKDDVQSFTYQVKITGNTDGKLIFDATGSADTDFLTNRTGFVILHPIDGVAGEKVEIEHVDGKIVASRFPRLIDPVQPMMELRRLTHWAGDGQLRIDCLMEGDTYEMEDQRNWTDASYKTYVRPLALPWPYTIRAGEKIVQCITLSVSGTCEGNATGSPVSIRILGTDGKVPALGLGIDPDDIEAAQSVVNRVADIGAHHLVCHFDPRRGHDRTSLEGQINLARKINATPWLEAVVASVDNYEAEISELGKIVSELGSPFSVVLVSPAPDLKCTLPGSVWPPAPPAEQMYEAARKAFPSAEIGGGMFSYFTELNRKRPPLGPLDLVSFTTSALVHAGDDRSVMETLQSLPAIAESAQAIAEHLPYAVGPSAIGMRDNPYGEAPKENPSNIRQAMNRNDPRQRGLLGAAWALGYFARFSYGGASHIAIGAPVGASGAVVTQADLPLPAFDTAGEVYPVFHILRGLAKLHHKSLRKLEISRSDLVQAIAAETESGDVELWLANLTQETVTVSLEKEPSGMAKLDENNFVEAAQTPNLLDELKPQSAQNLTLAPYAVTRIKFAQ</sequence>
<keyword evidence="5" id="KW-1185">Reference proteome</keyword>
<evidence type="ECO:0000313" key="4">
    <source>
        <dbReference type="EMBL" id="RAK27300.1"/>
    </source>
</evidence>
<proteinExistence type="predicted"/>
<evidence type="ECO:0000259" key="1">
    <source>
        <dbReference type="Pfam" id="PF25837"/>
    </source>
</evidence>